<organism evidence="2 3">
    <name type="scientific">Lactobacillus psittaci DSM 15354</name>
    <dbReference type="NCBI Taxonomy" id="1122152"/>
    <lineage>
        <taxon>Bacteria</taxon>
        <taxon>Bacillati</taxon>
        <taxon>Bacillota</taxon>
        <taxon>Bacilli</taxon>
        <taxon>Lactobacillales</taxon>
        <taxon>Lactobacillaceae</taxon>
        <taxon>Lactobacillus</taxon>
    </lineage>
</organism>
<reference evidence="2 3" key="1">
    <citation type="journal article" date="2015" name="Genome Announc.">
        <title>Expanding the biotechnology potential of lactobacilli through comparative genomics of 213 strains and associated genera.</title>
        <authorList>
            <person name="Sun Z."/>
            <person name="Harris H.M."/>
            <person name="McCann A."/>
            <person name="Guo C."/>
            <person name="Argimon S."/>
            <person name="Zhang W."/>
            <person name="Yang X."/>
            <person name="Jeffery I.B."/>
            <person name="Cooney J.C."/>
            <person name="Kagawa T.F."/>
            <person name="Liu W."/>
            <person name="Song Y."/>
            <person name="Salvetti E."/>
            <person name="Wrobel A."/>
            <person name="Rasinkangas P."/>
            <person name="Parkhill J."/>
            <person name="Rea M.C."/>
            <person name="O'Sullivan O."/>
            <person name="Ritari J."/>
            <person name="Douillard F.P."/>
            <person name="Paul Ross R."/>
            <person name="Yang R."/>
            <person name="Briner A.E."/>
            <person name="Felis G.E."/>
            <person name="de Vos W.M."/>
            <person name="Barrangou R."/>
            <person name="Klaenhammer T.R."/>
            <person name="Caufield P.W."/>
            <person name="Cui Y."/>
            <person name="Zhang H."/>
            <person name="O'Toole P.W."/>
        </authorList>
    </citation>
    <scope>NUCLEOTIDE SEQUENCE [LARGE SCALE GENOMIC DNA]</scope>
    <source>
        <strain evidence="2 3">DSM 15354</strain>
    </source>
</reference>
<feature type="domain" description="Metallo-beta-lactamase" evidence="1">
    <location>
        <begin position="14"/>
        <end position="190"/>
    </location>
</feature>
<dbReference type="InterPro" id="IPR036866">
    <property type="entry name" value="RibonucZ/Hydroxyglut_hydro"/>
</dbReference>
<gene>
    <name evidence="2" type="ORF">FC23_GL000429</name>
</gene>
<dbReference type="SUPFAM" id="SSF56281">
    <property type="entry name" value="Metallo-hydrolase/oxidoreductase"/>
    <property type="match status" value="1"/>
</dbReference>
<evidence type="ECO:0000313" key="2">
    <source>
        <dbReference type="EMBL" id="KRL61931.1"/>
    </source>
</evidence>
<keyword evidence="3" id="KW-1185">Reference proteome</keyword>
<dbReference type="GO" id="GO:0016787">
    <property type="term" value="F:hydrolase activity"/>
    <property type="evidence" value="ECO:0007669"/>
    <property type="project" value="UniProtKB-KW"/>
</dbReference>
<protein>
    <submittedName>
        <fullName evidence="2">Beta-lactamase superfamily hydrolase</fullName>
    </submittedName>
</protein>
<dbReference type="Gene3D" id="3.60.15.10">
    <property type="entry name" value="Ribonuclease Z/Hydroxyacylglutathione hydrolase-like"/>
    <property type="match status" value="1"/>
</dbReference>
<sequence>MKNVKVSVLASGSTGNTSLIETKHHKILMDAGLSGKKIKELLSQVGVDINEIDLAFLSHDHSDHSKGLGILMRRYPRLNAYANSGTWDYLIKENKIGKLPVEQINTIEPGEEKSFDDLTVRAFATSHDAAQPQYYVFKSAGKKMAFLTDTGYVSKKVIQVIKDCDAYLMEYNYDNQMLRDGPYSWQLKARILSDYGHLSNDQASSVLGEILSKRTKRVYLAHRSQHNNSLELAHQNLVNYLQQHQIDLPDLKIIDTYPDHPTELVSI</sequence>
<dbReference type="Proteomes" id="UP000051931">
    <property type="component" value="Unassembled WGS sequence"/>
</dbReference>
<dbReference type="PANTHER" id="PTHR47619:SF1">
    <property type="entry name" value="EXODEOXYRIBONUCLEASE WALJ"/>
    <property type="match status" value="1"/>
</dbReference>
<dbReference type="InterPro" id="IPR052533">
    <property type="entry name" value="WalJ/YycJ-like"/>
</dbReference>
<dbReference type="EMBL" id="AZFB01000015">
    <property type="protein sequence ID" value="KRL61931.1"/>
    <property type="molecule type" value="Genomic_DNA"/>
</dbReference>
<dbReference type="PATRIC" id="fig|1122152.4.peg.436"/>
<dbReference type="InterPro" id="IPR001279">
    <property type="entry name" value="Metallo-B-lactamas"/>
</dbReference>
<comment type="caution">
    <text evidence="2">The sequence shown here is derived from an EMBL/GenBank/DDBJ whole genome shotgun (WGS) entry which is preliminary data.</text>
</comment>
<dbReference type="eggNOG" id="COG1235">
    <property type="taxonomic scope" value="Bacteria"/>
</dbReference>
<keyword evidence="2" id="KW-0378">Hydrolase</keyword>
<evidence type="ECO:0000259" key="1">
    <source>
        <dbReference type="SMART" id="SM00849"/>
    </source>
</evidence>
<dbReference type="STRING" id="1122152.GCA_000425905_01370"/>
<dbReference type="Pfam" id="PF12706">
    <property type="entry name" value="Lactamase_B_2"/>
    <property type="match status" value="1"/>
</dbReference>
<accession>A0A0R1S8X2</accession>
<dbReference type="PANTHER" id="PTHR47619">
    <property type="entry name" value="METALLO-HYDROLASE YYCJ-RELATED"/>
    <property type="match status" value="1"/>
</dbReference>
<dbReference type="SMART" id="SM00849">
    <property type="entry name" value="Lactamase_B"/>
    <property type="match status" value="1"/>
</dbReference>
<evidence type="ECO:0000313" key="3">
    <source>
        <dbReference type="Proteomes" id="UP000051931"/>
    </source>
</evidence>
<name>A0A0R1S8X2_9LACO</name>
<proteinExistence type="predicted"/>
<dbReference type="AlphaFoldDB" id="A0A0R1S8X2"/>